<feature type="domain" description="N-acetyltransferase" evidence="3">
    <location>
        <begin position="3"/>
        <end position="180"/>
    </location>
</feature>
<dbReference type="Proteomes" id="UP000263094">
    <property type="component" value="Unassembled WGS sequence"/>
</dbReference>
<evidence type="ECO:0000313" key="4">
    <source>
        <dbReference type="EMBL" id="RFU83043.1"/>
    </source>
</evidence>
<dbReference type="GO" id="GO:0016747">
    <property type="term" value="F:acyltransferase activity, transferring groups other than amino-acyl groups"/>
    <property type="evidence" value="ECO:0007669"/>
    <property type="project" value="InterPro"/>
</dbReference>
<organism evidence="4 5">
    <name type="scientific">Streptomyces triticagri</name>
    <dbReference type="NCBI Taxonomy" id="2293568"/>
    <lineage>
        <taxon>Bacteria</taxon>
        <taxon>Bacillati</taxon>
        <taxon>Actinomycetota</taxon>
        <taxon>Actinomycetes</taxon>
        <taxon>Kitasatosporales</taxon>
        <taxon>Streptomycetaceae</taxon>
        <taxon>Streptomyces</taxon>
    </lineage>
</organism>
<evidence type="ECO:0000259" key="3">
    <source>
        <dbReference type="PROSITE" id="PS51186"/>
    </source>
</evidence>
<dbReference type="InterPro" id="IPR016181">
    <property type="entry name" value="Acyl_CoA_acyltransferase"/>
</dbReference>
<dbReference type="InterPro" id="IPR050680">
    <property type="entry name" value="YpeA/RimI_acetyltransf"/>
</dbReference>
<dbReference type="PROSITE" id="PS51186">
    <property type="entry name" value="GNAT"/>
    <property type="match status" value="1"/>
</dbReference>
<dbReference type="CDD" id="cd04301">
    <property type="entry name" value="NAT_SF"/>
    <property type="match status" value="1"/>
</dbReference>
<dbReference type="SUPFAM" id="SSF55729">
    <property type="entry name" value="Acyl-CoA N-acyltransferases (Nat)"/>
    <property type="match status" value="1"/>
</dbReference>
<dbReference type="InterPro" id="IPR000182">
    <property type="entry name" value="GNAT_dom"/>
</dbReference>
<protein>
    <submittedName>
        <fullName evidence="4">GNAT family N-acetyltransferase</fullName>
    </submittedName>
</protein>
<evidence type="ECO:0000256" key="1">
    <source>
        <dbReference type="ARBA" id="ARBA00022679"/>
    </source>
</evidence>
<name>A0A372LXP2_9ACTN</name>
<gene>
    <name evidence="4" type="ORF">DY218_29910</name>
</gene>
<dbReference type="Pfam" id="PF00583">
    <property type="entry name" value="Acetyltransf_1"/>
    <property type="match status" value="1"/>
</dbReference>
<dbReference type="RefSeq" id="WP_128559273.1">
    <property type="nucleotide sequence ID" value="NZ_QUAK01000223.1"/>
</dbReference>
<keyword evidence="2" id="KW-0012">Acyltransferase</keyword>
<comment type="caution">
    <text evidence="4">The sequence shown here is derived from an EMBL/GenBank/DDBJ whole genome shotgun (WGS) entry which is preliminary data.</text>
</comment>
<evidence type="ECO:0000313" key="5">
    <source>
        <dbReference type="Proteomes" id="UP000263094"/>
    </source>
</evidence>
<sequence>MEIRVRAVRGDEWKQVKELRLAALRDPAAPVAFVETYEQALAQPDSFWQDRTTGASAGTAVRQFVAEAGDGVWAGTLVVLVEKAGEASVFGDEVSQGGAQLVAVYVRPEWRGRGVLGELIDAGSRWAWSVDGVERVRLFVHEENGRARAAYEKCGFSLTGVSVPVAGDGDEPVPGARELEMVAGRQGDAG</sequence>
<accession>A0A372LXP2</accession>
<dbReference type="OrthoDB" id="9799092at2"/>
<dbReference type="AlphaFoldDB" id="A0A372LXP2"/>
<dbReference type="PANTHER" id="PTHR43420">
    <property type="entry name" value="ACETYLTRANSFERASE"/>
    <property type="match status" value="1"/>
</dbReference>
<dbReference type="EMBL" id="QUAK01000223">
    <property type="protein sequence ID" value="RFU83043.1"/>
    <property type="molecule type" value="Genomic_DNA"/>
</dbReference>
<proteinExistence type="predicted"/>
<reference evidence="4 5" key="1">
    <citation type="submission" date="2018-08" db="EMBL/GenBank/DDBJ databases">
        <title>Isolation, diversity and antifungal activity of Actinobacteria from wheat.</title>
        <authorList>
            <person name="Han C."/>
        </authorList>
    </citation>
    <scope>NUCLEOTIDE SEQUENCE [LARGE SCALE GENOMIC DNA]</scope>
    <source>
        <strain evidence="4 5">NEAU-YY421</strain>
    </source>
</reference>
<evidence type="ECO:0000256" key="2">
    <source>
        <dbReference type="ARBA" id="ARBA00023315"/>
    </source>
</evidence>
<dbReference type="PANTHER" id="PTHR43420:SF44">
    <property type="entry name" value="ACETYLTRANSFERASE YPEA"/>
    <property type="match status" value="1"/>
</dbReference>
<dbReference type="Gene3D" id="3.40.630.30">
    <property type="match status" value="1"/>
</dbReference>
<keyword evidence="1 4" id="KW-0808">Transferase</keyword>
<keyword evidence="5" id="KW-1185">Reference proteome</keyword>